<comment type="caution">
    <text evidence="10">The sequence shown here is derived from an EMBL/GenBank/DDBJ whole genome shotgun (WGS) entry which is preliminary data.</text>
</comment>
<dbReference type="Pfam" id="PF21467">
    <property type="entry name" value="BetaGal_gal-bd"/>
    <property type="match status" value="1"/>
</dbReference>
<dbReference type="InterPro" id="IPR048913">
    <property type="entry name" value="BetaGal_gal-bd"/>
</dbReference>
<feature type="chain" id="PRO_5047421216" description="Beta-galactosidase" evidence="6">
    <location>
        <begin position="27"/>
        <end position="617"/>
    </location>
</feature>
<comment type="catalytic activity">
    <reaction evidence="4">
        <text>Hydrolysis of terminal non-reducing beta-D-galactose residues in beta-D-galactosides.</text>
        <dbReference type="EC" id="3.2.1.23"/>
    </reaction>
</comment>
<dbReference type="EC" id="3.2.1.23" evidence="4"/>
<evidence type="ECO:0000313" key="10">
    <source>
        <dbReference type="EMBL" id="MFC4525931.1"/>
    </source>
</evidence>
<evidence type="ECO:0000256" key="4">
    <source>
        <dbReference type="RuleBase" id="RU000675"/>
    </source>
</evidence>
<dbReference type="InterPro" id="IPR019801">
    <property type="entry name" value="Glyco_hydro_35_CS"/>
</dbReference>
<reference evidence="11" key="1">
    <citation type="journal article" date="2019" name="Int. J. Syst. Evol. Microbiol.">
        <title>The Global Catalogue of Microorganisms (GCM) 10K type strain sequencing project: providing services to taxonomists for standard genome sequencing and annotation.</title>
        <authorList>
            <consortium name="The Broad Institute Genomics Platform"/>
            <consortium name="The Broad Institute Genome Sequencing Center for Infectious Disease"/>
            <person name="Wu L."/>
            <person name="Ma J."/>
        </authorList>
    </citation>
    <scope>NUCLEOTIDE SEQUENCE [LARGE SCALE GENOMIC DNA]</scope>
    <source>
        <strain evidence="11">CCM 4481</strain>
    </source>
</reference>
<feature type="signal peptide" evidence="6">
    <location>
        <begin position="1"/>
        <end position="26"/>
    </location>
</feature>
<dbReference type="InterPro" id="IPR048912">
    <property type="entry name" value="BetaGal1-like_ABD1"/>
</dbReference>
<dbReference type="PRINTS" id="PR00742">
    <property type="entry name" value="GLHYDRLASE35"/>
</dbReference>
<sequence>MSLGLRGILALCLVAAFACPAEPVHAATSASIAIEGDHFVRAGRPHQIISGSMDFQRIPRGYWQDRLRKARAMGLNTITTYVYWNALEAQPGRFDFSGDNDVATFVRMAQREGLDVIVRPGPYVCAEWEAGGLPAWLYADPHLRVRTRDPKFLQRVEQYFGRLGQELSPLMAAHGGPIIAVQVENEYGSYGDDRSYMEDIHQALIRAGLGTNLMFTSDGADGLQHDALPGVLAVVNFGTGDASKAFGALKAFRPGQPMMAGEYWDGWFDQWGVAHVHTDADAQARELAWMLAQGYSVNIYMFEGGTTFGFMNGANFHDDATDHYAPETTSYDYDAVLDEAGRPTPKFASFRAAIAKATGATPPPLPAPTPFMAPPAFALGEHASLWDNLPAPIAVDTPQSMEQFGQNYGYILYRTELDGPAAGKLYLGEVRDYAAVYVDQKLIGTVDRRLKQVGVPITLDAGRHRIDVLVENTGRINYGPRLADGRAGLVDPVLLDGKELHGWQVYPLPMSSVAAIRGWTTQPVNGPAFHRGSFQASQPADTFLDVSELGKGLLWVNGHHLGRIWDIGPQQSLYLPGPWVKQGDNAVVAFDLQTPNQPSLRGLTHALWSNPAAQATE</sequence>
<dbReference type="EMBL" id="JBHSGA010000008">
    <property type="protein sequence ID" value="MFC4525931.1"/>
    <property type="molecule type" value="Genomic_DNA"/>
</dbReference>
<dbReference type="PROSITE" id="PS01182">
    <property type="entry name" value="GLYCOSYL_HYDROL_F35"/>
    <property type="match status" value="1"/>
</dbReference>
<evidence type="ECO:0000259" key="7">
    <source>
        <dbReference type="Pfam" id="PF01301"/>
    </source>
</evidence>
<dbReference type="Gene3D" id="3.20.20.80">
    <property type="entry name" value="Glycosidases"/>
    <property type="match status" value="1"/>
</dbReference>
<dbReference type="SUPFAM" id="SSF49785">
    <property type="entry name" value="Galactose-binding domain-like"/>
    <property type="match status" value="2"/>
</dbReference>
<protein>
    <recommendedName>
        <fullName evidence="4">Beta-galactosidase</fullName>
        <ecNumber evidence="4">3.2.1.23</ecNumber>
    </recommendedName>
</protein>
<dbReference type="InterPro" id="IPR008979">
    <property type="entry name" value="Galactose-bd-like_sf"/>
</dbReference>
<evidence type="ECO:0000256" key="2">
    <source>
        <dbReference type="ARBA" id="ARBA00022801"/>
    </source>
</evidence>
<dbReference type="Pfam" id="PF01301">
    <property type="entry name" value="Glyco_hydro_35"/>
    <property type="match status" value="1"/>
</dbReference>
<dbReference type="SUPFAM" id="SSF51445">
    <property type="entry name" value="(Trans)glycosidases"/>
    <property type="match status" value="1"/>
</dbReference>
<feature type="domain" description="Beta-galactosidase 1-like first all-beta" evidence="8">
    <location>
        <begin position="398"/>
        <end position="509"/>
    </location>
</feature>
<evidence type="ECO:0000256" key="5">
    <source>
        <dbReference type="RuleBase" id="RU003679"/>
    </source>
</evidence>
<evidence type="ECO:0000256" key="1">
    <source>
        <dbReference type="ARBA" id="ARBA00009809"/>
    </source>
</evidence>
<evidence type="ECO:0000259" key="8">
    <source>
        <dbReference type="Pfam" id="PF21317"/>
    </source>
</evidence>
<keyword evidence="11" id="KW-1185">Reference proteome</keyword>
<dbReference type="InterPro" id="IPR026283">
    <property type="entry name" value="B-gal_1-like"/>
</dbReference>
<dbReference type="InterPro" id="IPR031330">
    <property type="entry name" value="Gly_Hdrlase_35_cat"/>
</dbReference>
<evidence type="ECO:0000256" key="6">
    <source>
        <dbReference type="SAM" id="SignalP"/>
    </source>
</evidence>
<evidence type="ECO:0000313" key="11">
    <source>
        <dbReference type="Proteomes" id="UP001595961"/>
    </source>
</evidence>
<name>A0ABV9BYY9_9GAMM</name>
<dbReference type="InterPro" id="IPR017853">
    <property type="entry name" value="GH"/>
</dbReference>
<proteinExistence type="inferred from homology"/>
<feature type="domain" description="Glycoside hydrolase 35 catalytic" evidence="7">
    <location>
        <begin position="39"/>
        <end position="355"/>
    </location>
</feature>
<comment type="similarity">
    <text evidence="1 5">Belongs to the glycosyl hydrolase 35 family.</text>
</comment>
<keyword evidence="6" id="KW-0732">Signal</keyword>
<dbReference type="PANTHER" id="PTHR23421">
    <property type="entry name" value="BETA-GALACTOSIDASE RELATED"/>
    <property type="match status" value="1"/>
</dbReference>
<evidence type="ECO:0000256" key="3">
    <source>
        <dbReference type="ARBA" id="ARBA00023295"/>
    </source>
</evidence>
<dbReference type="InterPro" id="IPR001944">
    <property type="entry name" value="Glycoside_Hdrlase_35"/>
</dbReference>
<keyword evidence="3 4" id="KW-0326">Glycosidase</keyword>
<accession>A0ABV9BYY9</accession>
<dbReference type="Proteomes" id="UP001595961">
    <property type="component" value="Unassembled WGS sequence"/>
</dbReference>
<dbReference type="PIRSF" id="PIRSF006336">
    <property type="entry name" value="B-gal"/>
    <property type="match status" value="1"/>
</dbReference>
<dbReference type="Gene3D" id="2.60.120.260">
    <property type="entry name" value="Galactose-binding domain-like"/>
    <property type="match status" value="2"/>
</dbReference>
<dbReference type="Pfam" id="PF21317">
    <property type="entry name" value="BetaGal_ABD_1"/>
    <property type="match status" value="1"/>
</dbReference>
<keyword evidence="2 4" id="KW-0378">Hydrolase</keyword>
<dbReference type="PROSITE" id="PS51257">
    <property type="entry name" value="PROKAR_LIPOPROTEIN"/>
    <property type="match status" value="1"/>
</dbReference>
<dbReference type="RefSeq" id="WP_266150651.1">
    <property type="nucleotide sequence ID" value="NZ_CP064028.1"/>
</dbReference>
<evidence type="ECO:0000259" key="9">
    <source>
        <dbReference type="Pfam" id="PF21467"/>
    </source>
</evidence>
<feature type="domain" description="Beta-galactosidase galactose-binding" evidence="9">
    <location>
        <begin position="527"/>
        <end position="585"/>
    </location>
</feature>
<gene>
    <name evidence="10" type="ORF">ACFO5W_04710</name>
</gene>
<organism evidence="10 11">
    <name type="scientific">Dyella halodurans</name>
    <dbReference type="NCBI Taxonomy" id="1920171"/>
    <lineage>
        <taxon>Bacteria</taxon>
        <taxon>Pseudomonadati</taxon>
        <taxon>Pseudomonadota</taxon>
        <taxon>Gammaproteobacteria</taxon>
        <taxon>Lysobacterales</taxon>
        <taxon>Rhodanobacteraceae</taxon>
        <taxon>Dyella</taxon>
    </lineage>
</organism>